<dbReference type="GO" id="GO:0005576">
    <property type="term" value="C:extracellular region"/>
    <property type="evidence" value="ECO:0007669"/>
    <property type="project" value="UniProtKB-SubCell"/>
</dbReference>
<keyword evidence="2" id="KW-0732">Signal</keyword>
<dbReference type="InterPro" id="IPR051398">
    <property type="entry name" value="Polysacch_Deacetylase"/>
</dbReference>
<dbReference type="Gene3D" id="3.20.20.370">
    <property type="entry name" value="Glycoside hydrolase/deacetylase"/>
    <property type="match status" value="2"/>
</dbReference>
<dbReference type="CDD" id="cd10918">
    <property type="entry name" value="CE4_NodB_like_5s_6s"/>
    <property type="match status" value="1"/>
</dbReference>
<dbReference type="InterPro" id="IPR002509">
    <property type="entry name" value="NODB_dom"/>
</dbReference>
<feature type="domain" description="NodB homology" evidence="3">
    <location>
        <begin position="1"/>
        <end position="177"/>
    </location>
</feature>
<evidence type="ECO:0000313" key="5">
    <source>
        <dbReference type="Proteomes" id="UP000321436"/>
    </source>
</evidence>
<evidence type="ECO:0000256" key="1">
    <source>
        <dbReference type="ARBA" id="ARBA00004613"/>
    </source>
</evidence>
<organism evidence="4 5">
    <name type="scientific">Chitinophaga cymbidii</name>
    <dbReference type="NCBI Taxonomy" id="1096750"/>
    <lineage>
        <taxon>Bacteria</taxon>
        <taxon>Pseudomonadati</taxon>
        <taxon>Bacteroidota</taxon>
        <taxon>Chitinophagia</taxon>
        <taxon>Chitinophagales</taxon>
        <taxon>Chitinophagaceae</taxon>
        <taxon>Chitinophaga</taxon>
    </lineage>
</organism>
<dbReference type="AlphaFoldDB" id="A0A512RMS4"/>
<dbReference type="EMBL" id="BKAU01000004">
    <property type="protein sequence ID" value="GEP96991.1"/>
    <property type="molecule type" value="Genomic_DNA"/>
</dbReference>
<comment type="subcellular location">
    <subcellularLocation>
        <location evidence="1">Secreted</location>
    </subcellularLocation>
</comment>
<dbReference type="Pfam" id="PF01522">
    <property type="entry name" value="Polysacc_deac_1"/>
    <property type="match status" value="1"/>
</dbReference>
<evidence type="ECO:0000313" key="4">
    <source>
        <dbReference type="EMBL" id="GEP96991.1"/>
    </source>
</evidence>
<accession>A0A512RMS4</accession>
<gene>
    <name evidence="4" type="ORF">CCY01nite_32510</name>
</gene>
<evidence type="ECO:0000259" key="3">
    <source>
        <dbReference type="PROSITE" id="PS51677"/>
    </source>
</evidence>
<dbReference type="InterPro" id="IPR011330">
    <property type="entry name" value="Glyco_hydro/deAcase_b/a-brl"/>
</dbReference>
<dbReference type="PROSITE" id="PS51677">
    <property type="entry name" value="NODB"/>
    <property type="match status" value="1"/>
</dbReference>
<dbReference type="OrthoDB" id="9778320at2"/>
<keyword evidence="5" id="KW-1185">Reference proteome</keyword>
<reference evidence="4 5" key="1">
    <citation type="submission" date="2019-07" db="EMBL/GenBank/DDBJ databases">
        <title>Whole genome shotgun sequence of Chitinophaga cymbidii NBRC 109752.</title>
        <authorList>
            <person name="Hosoyama A."/>
            <person name="Uohara A."/>
            <person name="Ohji S."/>
            <person name="Ichikawa N."/>
        </authorList>
    </citation>
    <scope>NUCLEOTIDE SEQUENCE [LARGE SCALE GENOMIC DNA]</scope>
    <source>
        <strain evidence="4 5">NBRC 109752</strain>
    </source>
</reference>
<name>A0A512RMS4_9BACT</name>
<dbReference type="GO" id="GO:0016810">
    <property type="term" value="F:hydrolase activity, acting on carbon-nitrogen (but not peptide) bonds"/>
    <property type="evidence" value="ECO:0007669"/>
    <property type="project" value="InterPro"/>
</dbReference>
<comment type="caution">
    <text evidence="4">The sequence shown here is derived from an EMBL/GenBank/DDBJ whole genome shotgun (WGS) entry which is preliminary data.</text>
</comment>
<dbReference type="GO" id="GO:0005975">
    <property type="term" value="P:carbohydrate metabolic process"/>
    <property type="evidence" value="ECO:0007669"/>
    <property type="project" value="InterPro"/>
</dbReference>
<proteinExistence type="predicted"/>
<dbReference type="PANTHER" id="PTHR34216">
    <property type="match status" value="1"/>
</dbReference>
<dbReference type="Proteomes" id="UP000321436">
    <property type="component" value="Unassembled WGS sequence"/>
</dbReference>
<sequence>MLHLFIMLIFLRAAPQPVSVPVLCYHNITAGHAHASSSLYISENELLGQMRTLSDSGYHSICPDELHARGHTIGCHTWDHPRASGDQGLPGAERQLYQSRETLEKITGSAVTSFAYPFGKWNEAIVKQLQENGFKIAFQLSGRSTSKFPQFTVRRLMVNGNWNGPRLLQEMRNLQLK</sequence>
<evidence type="ECO:0000256" key="2">
    <source>
        <dbReference type="ARBA" id="ARBA00022729"/>
    </source>
</evidence>
<protein>
    <recommendedName>
        <fullName evidence="3">NodB homology domain-containing protein</fullName>
    </recommendedName>
</protein>
<dbReference type="SUPFAM" id="SSF88713">
    <property type="entry name" value="Glycoside hydrolase/deacetylase"/>
    <property type="match status" value="1"/>
</dbReference>
<dbReference type="PANTHER" id="PTHR34216:SF3">
    <property type="entry name" value="POLY-BETA-1,6-N-ACETYL-D-GLUCOSAMINE N-DEACETYLASE"/>
    <property type="match status" value="1"/>
</dbReference>